<name>A0A445EMK4_ARAHY</name>
<dbReference type="Gene3D" id="3.20.20.140">
    <property type="entry name" value="Metal-dependent hydrolases"/>
    <property type="match status" value="1"/>
</dbReference>
<dbReference type="GO" id="GO:0046872">
    <property type="term" value="F:metal ion binding"/>
    <property type="evidence" value="ECO:0007669"/>
    <property type="project" value="UniProtKB-KW"/>
</dbReference>
<keyword evidence="4" id="KW-0378">Hydrolase</keyword>
<dbReference type="SUPFAM" id="SSF51556">
    <property type="entry name" value="Metallo-dependent hydrolases"/>
    <property type="match status" value="1"/>
</dbReference>
<comment type="catalytic activity">
    <reaction evidence="7">
        <text>N(6)-methyl-AMP + H2O + H(+) = IMP + methylamine</text>
        <dbReference type="Rhea" id="RHEA:16001"/>
        <dbReference type="ChEBI" id="CHEBI:15377"/>
        <dbReference type="ChEBI" id="CHEBI:15378"/>
        <dbReference type="ChEBI" id="CHEBI:58053"/>
        <dbReference type="ChEBI" id="CHEBI:59338"/>
        <dbReference type="ChEBI" id="CHEBI:144842"/>
    </reaction>
    <physiologicalReaction direction="left-to-right" evidence="7">
        <dbReference type="Rhea" id="RHEA:16002"/>
    </physiologicalReaction>
</comment>
<dbReference type="InterPro" id="IPR032466">
    <property type="entry name" value="Metal_Hydrolase"/>
</dbReference>
<keyword evidence="10" id="KW-1185">Reference proteome</keyword>
<dbReference type="EMBL" id="SDMP01000001">
    <property type="protein sequence ID" value="RYR76592.1"/>
    <property type="molecule type" value="Genomic_DNA"/>
</dbReference>
<evidence type="ECO:0000256" key="6">
    <source>
        <dbReference type="ARBA" id="ARBA00023080"/>
    </source>
</evidence>
<dbReference type="InterPro" id="IPR006330">
    <property type="entry name" value="Ado/ade_deaminase"/>
</dbReference>
<dbReference type="InterPro" id="IPR001365">
    <property type="entry name" value="A_deaminase_dom"/>
</dbReference>
<protein>
    <recommendedName>
        <fullName evidence="8">Adenosine deaminase domain-containing protein</fullName>
    </recommendedName>
</protein>
<dbReference type="GO" id="GO:0006154">
    <property type="term" value="P:adenosine catabolic process"/>
    <property type="evidence" value="ECO:0007669"/>
    <property type="project" value="TreeGrafter"/>
</dbReference>
<evidence type="ECO:0000313" key="9">
    <source>
        <dbReference type="EMBL" id="RYR76592.1"/>
    </source>
</evidence>
<evidence type="ECO:0000256" key="1">
    <source>
        <dbReference type="ARBA" id="ARBA00001947"/>
    </source>
</evidence>
<dbReference type="Pfam" id="PF00962">
    <property type="entry name" value="A_deaminase"/>
    <property type="match status" value="1"/>
</dbReference>
<accession>A0A445EMK4</accession>
<comment type="caution">
    <text evidence="9">The sequence shown here is derived from an EMBL/GenBank/DDBJ whole genome shotgun (WGS) entry which is preliminary data.</text>
</comment>
<evidence type="ECO:0000256" key="3">
    <source>
        <dbReference type="ARBA" id="ARBA00022723"/>
    </source>
</evidence>
<proteinExistence type="inferred from homology"/>
<dbReference type="STRING" id="3818.A0A445EMK4"/>
<keyword evidence="3" id="KW-0479">Metal-binding</keyword>
<organism evidence="9 10">
    <name type="scientific">Arachis hypogaea</name>
    <name type="common">Peanut</name>
    <dbReference type="NCBI Taxonomy" id="3818"/>
    <lineage>
        <taxon>Eukaryota</taxon>
        <taxon>Viridiplantae</taxon>
        <taxon>Streptophyta</taxon>
        <taxon>Embryophyta</taxon>
        <taxon>Tracheophyta</taxon>
        <taxon>Spermatophyta</taxon>
        <taxon>Magnoliopsida</taxon>
        <taxon>eudicotyledons</taxon>
        <taxon>Gunneridae</taxon>
        <taxon>Pentapetalae</taxon>
        <taxon>rosids</taxon>
        <taxon>fabids</taxon>
        <taxon>Fabales</taxon>
        <taxon>Fabaceae</taxon>
        <taxon>Papilionoideae</taxon>
        <taxon>50 kb inversion clade</taxon>
        <taxon>dalbergioids sensu lato</taxon>
        <taxon>Dalbergieae</taxon>
        <taxon>Pterocarpus clade</taxon>
        <taxon>Arachis</taxon>
    </lineage>
</organism>
<evidence type="ECO:0000259" key="8">
    <source>
        <dbReference type="Pfam" id="PF00962"/>
    </source>
</evidence>
<dbReference type="AlphaFoldDB" id="A0A445EMK4"/>
<dbReference type="GO" id="GO:0009117">
    <property type="term" value="P:nucleotide metabolic process"/>
    <property type="evidence" value="ECO:0007669"/>
    <property type="project" value="UniProtKB-KW"/>
</dbReference>
<evidence type="ECO:0000313" key="10">
    <source>
        <dbReference type="Proteomes" id="UP000289738"/>
    </source>
</evidence>
<dbReference type="Proteomes" id="UP000289738">
    <property type="component" value="Chromosome A01"/>
</dbReference>
<keyword evidence="6" id="KW-0546">Nucleotide metabolism</keyword>
<dbReference type="PANTHER" id="PTHR11409:SF42">
    <property type="entry name" value="ADENOSINE DEAMINASE-LIKE PROTEIN"/>
    <property type="match status" value="1"/>
</dbReference>
<evidence type="ECO:0000256" key="2">
    <source>
        <dbReference type="ARBA" id="ARBA00006676"/>
    </source>
</evidence>
<comment type="similarity">
    <text evidence="2">Belongs to the metallo-dependent hydrolases superfamily. Adenosine and AMP deaminases family.</text>
</comment>
<dbReference type="GO" id="GO:0004000">
    <property type="term" value="F:adenosine deaminase activity"/>
    <property type="evidence" value="ECO:0007669"/>
    <property type="project" value="TreeGrafter"/>
</dbReference>
<evidence type="ECO:0000256" key="4">
    <source>
        <dbReference type="ARBA" id="ARBA00022801"/>
    </source>
</evidence>
<dbReference type="GO" id="GO:0046103">
    <property type="term" value="P:inosine biosynthetic process"/>
    <property type="evidence" value="ECO:0007669"/>
    <property type="project" value="TreeGrafter"/>
</dbReference>
<comment type="cofactor">
    <cofactor evidence="1">
        <name>Zn(2+)</name>
        <dbReference type="ChEBI" id="CHEBI:29105"/>
    </cofactor>
</comment>
<reference evidence="9 10" key="1">
    <citation type="submission" date="2019-01" db="EMBL/GenBank/DDBJ databases">
        <title>Sequencing of cultivated peanut Arachis hypogaea provides insights into genome evolution and oil improvement.</title>
        <authorList>
            <person name="Chen X."/>
        </authorList>
    </citation>
    <scope>NUCLEOTIDE SEQUENCE [LARGE SCALE GENOMIC DNA]</scope>
    <source>
        <strain evidence="10">cv. Fuhuasheng</strain>
        <tissue evidence="9">Leaves</tissue>
    </source>
</reference>
<gene>
    <name evidence="9" type="ORF">Ahy_A01g001181</name>
</gene>
<keyword evidence="5" id="KW-0862">Zinc</keyword>
<evidence type="ECO:0000256" key="7">
    <source>
        <dbReference type="ARBA" id="ARBA00048787"/>
    </source>
</evidence>
<sequence>MIDFGNLNVLEFLSMRGVQWSCDAICKMLKLASEGDDTDSSFLRVCEEWRRTQGAAASDACCGGKNRRTRDTTEEEDEKMADLYLLEEEKIGESAWELDAAKFGGGEVDAEKASGEKEEYGDGRGEFAAVERELLRFGILGGGGVILGIVLEVLTSNLLRVCGEEVKVAVEEEGKAMILSGDVINVRIGVAENVKIEKREMMVVVVERMSVLSLLPNTQRSTCSFSFSVEEEEKMEWWMSMPKVELHAHLNGSIRGSTLLELARALWDKGLIDFSQVEHVILKMFKAYNGGGYGFVNTDDHMTVTRIANEVVEDFASEKVVYLELRTTPKKNDSQGMSKRSYVEAVLEGIRSVSSVDVALIPYTEDPRNLLDPLHAATNDKCNGNSRKKIFVRLLLSVDRRETTEATMETVKLALEMRHLGVVGIDLSGNPKVGEWYVNLSRTLA</sequence>
<evidence type="ECO:0000256" key="5">
    <source>
        <dbReference type="ARBA" id="ARBA00022833"/>
    </source>
</evidence>
<feature type="domain" description="Adenosine deaminase" evidence="8">
    <location>
        <begin position="242"/>
        <end position="430"/>
    </location>
</feature>
<dbReference type="PANTHER" id="PTHR11409">
    <property type="entry name" value="ADENOSINE DEAMINASE"/>
    <property type="match status" value="1"/>
</dbReference>